<feature type="compositionally biased region" description="Basic and acidic residues" evidence="1">
    <location>
        <begin position="287"/>
        <end position="304"/>
    </location>
</feature>
<feature type="compositionally biased region" description="Basic and acidic residues" evidence="1">
    <location>
        <begin position="653"/>
        <end position="664"/>
    </location>
</feature>
<feature type="region of interest" description="Disordered" evidence="1">
    <location>
        <begin position="1200"/>
        <end position="1238"/>
    </location>
</feature>
<dbReference type="InterPro" id="IPR036339">
    <property type="entry name" value="PUB-like_dom_sf"/>
</dbReference>
<evidence type="ECO:0000313" key="4">
    <source>
        <dbReference type="EnsemblProtists" id="Phyra76932"/>
    </source>
</evidence>
<reference evidence="5" key="1">
    <citation type="journal article" date="2006" name="Science">
        <title>Phytophthora genome sequences uncover evolutionary origins and mechanisms of pathogenesis.</title>
        <authorList>
            <person name="Tyler B.M."/>
            <person name="Tripathy S."/>
            <person name="Zhang X."/>
            <person name="Dehal P."/>
            <person name="Jiang R.H."/>
            <person name="Aerts A."/>
            <person name="Arredondo F.D."/>
            <person name="Baxter L."/>
            <person name="Bensasson D."/>
            <person name="Beynon J.L."/>
            <person name="Chapman J."/>
            <person name="Damasceno C.M."/>
            <person name="Dorrance A.E."/>
            <person name="Dou D."/>
            <person name="Dickerman A.W."/>
            <person name="Dubchak I.L."/>
            <person name="Garbelotto M."/>
            <person name="Gijzen M."/>
            <person name="Gordon S.G."/>
            <person name="Govers F."/>
            <person name="Grunwald N.J."/>
            <person name="Huang W."/>
            <person name="Ivors K.L."/>
            <person name="Jones R.W."/>
            <person name="Kamoun S."/>
            <person name="Krampis K."/>
            <person name="Lamour K.H."/>
            <person name="Lee M.K."/>
            <person name="McDonald W.H."/>
            <person name="Medina M."/>
            <person name="Meijer H.J."/>
            <person name="Nordberg E.K."/>
            <person name="Maclean D.J."/>
            <person name="Ospina-Giraldo M.D."/>
            <person name="Morris P.F."/>
            <person name="Phuntumart V."/>
            <person name="Putnam N.H."/>
            <person name="Rash S."/>
            <person name="Rose J.K."/>
            <person name="Sakihama Y."/>
            <person name="Salamov A.A."/>
            <person name="Savidor A."/>
            <person name="Scheuring C.F."/>
            <person name="Smith B.M."/>
            <person name="Sobral B.W."/>
            <person name="Terry A."/>
            <person name="Torto-Alalibo T.A."/>
            <person name="Win J."/>
            <person name="Xu Z."/>
            <person name="Zhang H."/>
            <person name="Grigoriev I.V."/>
            <person name="Rokhsar D.S."/>
            <person name="Boore J.L."/>
        </authorList>
    </citation>
    <scope>NUCLEOTIDE SEQUENCE [LARGE SCALE GENOMIC DNA]</scope>
    <source>
        <strain evidence="5">Pr102</strain>
    </source>
</reference>
<feature type="domain" description="Tudor" evidence="2">
    <location>
        <begin position="669"/>
        <end position="727"/>
    </location>
</feature>
<feature type="compositionally biased region" description="Basic and acidic residues" evidence="1">
    <location>
        <begin position="570"/>
        <end position="596"/>
    </location>
</feature>
<feature type="compositionally biased region" description="Basic and acidic residues" evidence="1">
    <location>
        <begin position="51"/>
        <end position="62"/>
    </location>
</feature>
<feature type="compositionally biased region" description="Acidic residues" evidence="1">
    <location>
        <begin position="359"/>
        <end position="370"/>
    </location>
</feature>
<feature type="region of interest" description="Disordered" evidence="1">
    <location>
        <begin position="995"/>
        <end position="1032"/>
    </location>
</feature>
<dbReference type="SMART" id="SM00333">
    <property type="entry name" value="TUDOR"/>
    <property type="match status" value="15"/>
</dbReference>
<dbReference type="STRING" id="164328.H3GKU4"/>
<sequence>MVLKTGMLVGIVGTEDIGVLIQIRSSSNSCVIKLNNGTLKKNVPLDDVEEAKDMSDTKEKKSPIRLGAVESPSKTPSKLASLSVDSRNASLKSALEVGDSVRARCNGGSRWFPGKIIRVHRDATYDVEYSDGDIEKKMAAVDVEAASKLDKTPLGASASLKKLDSLSFAVGDPVKARYKKGAKLFSGKIARVRSDGTYDVNYDDGDVETRVAKELIEPEVRKQDSGDEAPARMKAKSGGFRVDQSVKARYKGGKKLFSGRIKRIHGDGTYDVVYEDGDEEKRVKAEHIEASADPKADSDEERAPTKKLTVGKKVKARYKKGKRLFPGKISRVRSDGTYDIDYDDGESEARVEANQIEVSDTEDMFADSDEDQKKPATKKKTGKWGVGDRVKAYYGKGKRLFPGKIAKVHMNGTYDVKYDDGDSEARVEASLIEDAESDKTDADKLRSTKAQDSPKTSSKSSTQRPLRVGDAVKAKYKGGARLFAGKITRERMDGTYDVKYEDGDVEERVEVDFIQRVDGDEDDDKLKKTAKKSLEVGDVVKAPFQGGTKLFRGKVSRVRSDGTYDITFDDGDKATRVPSDRIQPEEGPTPRDEKPQKVTLEVGDAVKARYKNGKKLFAGTVARARSDGTYDIKYDDGDVEMRVALEMIEALESKKGKEDDRPDSPKSIQRLKLGDKVRARYNKGSKMFRGEITAVHRDGTYDVRYDDGDKEKDVEATDIELEDDERDPQPSKKSPSTLQVGDLVEANFKNGVKMFPGKISRVHSDGTYDVTFDDGDSDRRVPRSRIKVQEGKEESSQKKKTGFAVGDAVQAKYKKGAKYFPGTIERVRPDGTYDIRYEDGDSETRVDSSLVVAAEPETSKPSADSPVPSTAKQFEVGDVVKARYKKGAKLFPGKITRVRSDGTYDIRYEDGDTEMYVERSCIEGEAKPIARAKAEEKKPESFTEGDKVNAKYKGGVKTYPGTIVKARVDGTFDIEYDDGDTELRVKSSSIALIPGSKAKKPEAKASVDKDDIFGDSDSDSKRKKRVGKESGTIKAGDIVEANFKQKGKFHRGKVVRARSDGTFDVEYDVGASEKGVRVENIKKVGGNQARSDDSGHEDQTSKKKANSKPAAPSSDSDQELPRTKPKKKAKRHSSSESSGSDGEKQPPLKKGVRVTYRIAGDKQSRRVGTIRKVRTDGSCDVRYEDGDTAKRVSRKLLVGCSDSEDSDDDAAGKAKQRRSPQEPIYRRNQLVTSNWRRQSKLSKPKLTAKWAQAVVLEKNSDGTYTIRYTDGVVEEDVPSEALKPSKKKQDGSDSDGSSSGHRRKRRLKRGRPDGFGTESLFLLEQLAMTLFEEGVLKNKPKLQLLRGGGDTSSSDSSSSSSETALTHPNSFQVLQRLFDSSSMGNYRRMFKENDAKGSGKISRRRIIALVGEFMATSKPTKRAGQGSGRSDEDRGSLTGILTEWFATHDDLRTHRHFEFKTLMLAFAYAKSRLGKLRMEQSVATVLEGRFASYHENQRQLELWQQKLGFRLFETLQRRFHDHALPNMIPARIRVSEVALIFEQIARQAMPHKPLDVYLQQQQLFPHHTLLLPEFICCYYQLYGSEHATASRWTGAVELRPVAFVASCLFSNGDTVCNRHGDLVRRLSVGRTQAQLDLILRFREVFESLLSTDAGSGHCHEEQLLETSQLSAFAAKVAPDPSLLEPAMTLLRKRSAAVSLVEVYGSCGFLIDELTSAPTIRNALDKMRMRVDVADVRRIIGLARKICVKILRFPHNADYWRIRADSAAFQQKIGRFDGATSLLEAVGFVEYQKTHYELRGARNVDGKRASALEKPTLDALREKCVQLDGELSLFDGVESISSILARISTVQECKGSLFTLEECQTALKHLSLYVENVLRDPKDSRCWRIREANGMFQRQIGYLPHALELMDSIGFDLVQTSSGNVYALRGTGASKKPEQETQPPANLSNFAFTSVSSQTEWFLWRRKQEIDSLLEDELSYLLGIAGHFPHAQDATGKDDAGGDRLATRAVEPSPVGRRDPAVGHREGPKWTRRRAA</sequence>
<feature type="compositionally biased region" description="Basic and acidic residues" evidence="1">
    <location>
        <begin position="999"/>
        <end position="1012"/>
    </location>
</feature>
<dbReference type="HOGENOM" id="CLU_233362_0_0_1"/>
<feature type="domain" description="Agenet" evidence="3">
    <location>
        <begin position="669"/>
        <end position="727"/>
    </location>
</feature>
<dbReference type="Pfam" id="PF09409">
    <property type="entry name" value="PUB"/>
    <property type="match status" value="2"/>
</dbReference>
<feature type="compositionally biased region" description="Basic residues" evidence="1">
    <location>
        <begin position="1045"/>
        <end position="1056"/>
    </location>
</feature>
<dbReference type="InterPro" id="IPR018997">
    <property type="entry name" value="PUB_domain"/>
</dbReference>
<dbReference type="Gene3D" id="1.20.58.2190">
    <property type="match status" value="2"/>
</dbReference>
<feature type="compositionally biased region" description="Polar residues" evidence="1">
    <location>
        <begin position="72"/>
        <end position="82"/>
    </location>
</feature>
<feature type="domain" description="Agenet" evidence="3">
    <location>
        <begin position="872"/>
        <end position="930"/>
    </location>
</feature>
<feature type="domain" description="Tudor" evidence="2">
    <location>
        <begin position="93"/>
        <end position="152"/>
    </location>
</feature>
<dbReference type="EMBL" id="DS566018">
    <property type="status" value="NOT_ANNOTATED_CDS"/>
    <property type="molecule type" value="Genomic_DNA"/>
</dbReference>
<reference evidence="4" key="2">
    <citation type="submission" date="2015-06" db="UniProtKB">
        <authorList>
            <consortium name="EnsemblProtists"/>
        </authorList>
    </citation>
    <scope>IDENTIFICATION</scope>
    <source>
        <strain evidence="4">Pr102</strain>
    </source>
</reference>
<feature type="compositionally biased region" description="Acidic residues" evidence="1">
    <location>
        <begin position="716"/>
        <end position="726"/>
    </location>
</feature>
<feature type="region of interest" description="Disordered" evidence="1">
    <location>
        <begin position="1343"/>
        <end position="1366"/>
    </location>
</feature>
<evidence type="ECO:0000259" key="2">
    <source>
        <dbReference type="SMART" id="SM00333"/>
    </source>
</evidence>
<feature type="compositionally biased region" description="Basic residues" evidence="1">
    <location>
        <begin position="1300"/>
        <end position="1309"/>
    </location>
</feature>
<dbReference type="CDD" id="cd09212">
    <property type="entry name" value="PUB"/>
    <property type="match status" value="2"/>
</dbReference>
<keyword evidence="5" id="KW-1185">Reference proteome</keyword>
<dbReference type="InParanoid" id="H3GKU4"/>
<feature type="compositionally biased region" description="Low complexity" evidence="1">
    <location>
        <begin position="1352"/>
        <end position="1361"/>
    </location>
</feature>
<feature type="compositionally biased region" description="Polar residues" evidence="1">
    <location>
        <begin position="448"/>
        <end position="464"/>
    </location>
</feature>
<feature type="domain" description="Tudor" evidence="2">
    <location>
        <begin position="598"/>
        <end position="656"/>
    </location>
</feature>
<accession>H3GKU4</accession>
<proteinExistence type="predicted"/>
<feature type="domain" description="Tudor" evidence="2">
    <location>
        <begin position="801"/>
        <end position="860"/>
    </location>
</feature>
<feature type="region of interest" description="Disordered" evidence="1">
    <location>
        <begin position="1990"/>
        <end position="2035"/>
    </location>
</feature>
<feature type="domain" description="Tudor" evidence="2">
    <location>
        <begin position="238"/>
        <end position="296"/>
    </location>
</feature>
<dbReference type="VEuPathDB" id="FungiDB:KRP23_1994"/>
<evidence type="ECO:0000256" key="1">
    <source>
        <dbReference type="SAM" id="MobiDB-lite"/>
    </source>
</evidence>
<dbReference type="SUPFAM" id="SSF63748">
    <property type="entry name" value="Tudor/PWWP/MBT"/>
    <property type="match status" value="1"/>
</dbReference>
<feature type="compositionally biased region" description="Basic and acidic residues" evidence="1">
    <location>
        <begin position="1994"/>
        <end position="2005"/>
    </location>
</feature>
<feature type="domain" description="Agenet" evidence="3">
    <location>
        <begin position="940"/>
        <end position="998"/>
    </location>
</feature>
<dbReference type="SUPFAM" id="SSF143503">
    <property type="entry name" value="PUG domain-like"/>
    <property type="match status" value="2"/>
</dbReference>
<evidence type="ECO:0000313" key="5">
    <source>
        <dbReference type="Proteomes" id="UP000005238"/>
    </source>
</evidence>
<feature type="compositionally biased region" description="Basic residues" evidence="1">
    <location>
        <begin position="1123"/>
        <end position="1132"/>
    </location>
</feature>
<dbReference type="PANTHER" id="PTHR34157:SF2">
    <property type="entry name" value="TUZIN"/>
    <property type="match status" value="1"/>
</dbReference>
<feature type="domain" description="Tudor" evidence="2">
    <location>
        <begin position="464"/>
        <end position="522"/>
    </location>
</feature>
<feature type="domain" description="Agenet" evidence="3">
    <location>
        <begin position="306"/>
        <end position="364"/>
    </location>
</feature>
<dbReference type="InterPro" id="IPR014002">
    <property type="entry name" value="Agenet_dom_plant"/>
</dbReference>
<feature type="compositionally biased region" description="Basic and acidic residues" evidence="1">
    <location>
        <begin position="702"/>
        <end position="715"/>
    </location>
</feature>
<feature type="compositionally biased region" description="Basic and acidic residues" evidence="1">
    <location>
        <begin position="2015"/>
        <end position="2028"/>
    </location>
</feature>
<dbReference type="SMART" id="SM00743">
    <property type="entry name" value="Agenet"/>
    <property type="match status" value="8"/>
</dbReference>
<feature type="domain" description="Tudor" evidence="2">
    <location>
        <begin position="166"/>
        <end position="224"/>
    </location>
</feature>
<dbReference type="VEuPathDB" id="FungiDB:KRP22_8155"/>
<feature type="domain" description="Tudor" evidence="2">
    <location>
        <begin position="532"/>
        <end position="590"/>
    </location>
</feature>
<feature type="region of interest" description="Disordered" evidence="1">
    <location>
        <begin position="50"/>
        <end position="82"/>
    </location>
</feature>
<dbReference type="PANTHER" id="PTHR34157">
    <property type="entry name" value="TUZIN"/>
    <property type="match status" value="1"/>
</dbReference>
<dbReference type="CDD" id="cd04508">
    <property type="entry name" value="Tudor_SF"/>
    <property type="match status" value="14"/>
</dbReference>
<feature type="compositionally biased region" description="Basic and acidic residues" evidence="1">
    <location>
        <begin position="1090"/>
        <end position="1101"/>
    </location>
</feature>
<feature type="compositionally biased region" description="Basic and acidic residues" evidence="1">
    <location>
        <begin position="777"/>
        <end position="797"/>
    </location>
</feature>
<feature type="region of interest" description="Disordered" evidence="1">
    <location>
        <begin position="358"/>
        <end position="382"/>
    </location>
</feature>
<feature type="domain" description="Tudor" evidence="2">
    <location>
        <begin position="1031"/>
        <end position="1089"/>
    </location>
</feature>
<feature type="region of interest" description="Disordered" evidence="1">
    <location>
        <begin position="702"/>
        <end position="740"/>
    </location>
</feature>
<dbReference type="eggNOG" id="ENOG502QQAC">
    <property type="taxonomic scope" value="Eukaryota"/>
</dbReference>
<feature type="region of interest" description="Disordered" evidence="1">
    <location>
        <begin position="1045"/>
        <end position="1170"/>
    </location>
</feature>
<organism evidence="4 5">
    <name type="scientific">Phytophthora ramorum</name>
    <name type="common">Sudden oak death agent</name>
    <dbReference type="NCBI Taxonomy" id="164328"/>
    <lineage>
        <taxon>Eukaryota</taxon>
        <taxon>Sar</taxon>
        <taxon>Stramenopiles</taxon>
        <taxon>Oomycota</taxon>
        <taxon>Peronosporomycetes</taxon>
        <taxon>Peronosporales</taxon>
        <taxon>Peronosporaceae</taxon>
        <taxon>Phytophthora</taxon>
    </lineage>
</organism>
<dbReference type="InterPro" id="IPR002999">
    <property type="entry name" value="Tudor"/>
</dbReference>
<feature type="domain" description="Agenet" evidence="3">
    <location>
        <begin position="736"/>
        <end position="794"/>
    </location>
</feature>
<feature type="domain" description="Tudor" evidence="2">
    <location>
        <begin position="736"/>
        <end position="794"/>
    </location>
</feature>
<feature type="region of interest" description="Disordered" evidence="1">
    <location>
        <begin position="773"/>
        <end position="801"/>
    </location>
</feature>
<feature type="domain" description="Agenet" evidence="3">
    <location>
        <begin position="801"/>
        <end position="858"/>
    </location>
</feature>
<dbReference type="Proteomes" id="UP000005238">
    <property type="component" value="Unassembled WGS sequence"/>
</dbReference>
<feature type="region of interest" description="Disordered" evidence="1">
    <location>
        <begin position="567"/>
        <end position="598"/>
    </location>
</feature>
<name>H3GKU4_PHYRM</name>
<dbReference type="Gene3D" id="2.30.30.140">
    <property type="match status" value="15"/>
</dbReference>
<dbReference type="EnsemblProtists" id="Phyra76932">
    <property type="protein sequence ID" value="Phyra76932"/>
    <property type="gene ID" value="Phyra76932"/>
</dbReference>
<feature type="domain" description="Agenet" evidence="3">
    <location>
        <begin position="93"/>
        <end position="155"/>
    </location>
</feature>
<feature type="region of interest" description="Disordered" evidence="1">
    <location>
        <begin position="432"/>
        <end position="470"/>
    </location>
</feature>
<feature type="domain" description="Tudor" evidence="2">
    <location>
        <begin position="1223"/>
        <end position="1290"/>
    </location>
</feature>
<feature type="domain" description="Tudor" evidence="2">
    <location>
        <begin position="306"/>
        <end position="364"/>
    </location>
</feature>
<feature type="domain" description="Tudor" evidence="2">
    <location>
        <begin position="382"/>
        <end position="440"/>
    </location>
</feature>
<feature type="domain" description="Tudor" evidence="2">
    <location>
        <begin position="940"/>
        <end position="998"/>
    </location>
</feature>
<feature type="compositionally biased region" description="Basic and acidic residues" evidence="1">
    <location>
        <begin position="437"/>
        <end position="446"/>
    </location>
</feature>
<protein>
    <submittedName>
        <fullName evidence="4">Uncharacterized protein</fullName>
    </submittedName>
</protein>
<evidence type="ECO:0000259" key="3">
    <source>
        <dbReference type="SMART" id="SM00743"/>
    </source>
</evidence>
<feature type="domain" description="Agenet" evidence="3">
    <location>
        <begin position="1233"/>
        <end position="1290"/>
    </location>
</feature>
<feature type="region of interest" description="Disordered" evidence="1">
    <location>
        <begin position="1275"/>
        <end position="1312"/>
    </location>
</feature>
<feature type="region of interest" description="Disordered" evidence="1">
    <location>
        <begin position="287"/>
        <end position="306"/>
    </location>
</feature>
<feature type="domain" description="Tudor" evidence="2">
    <location>
        <begin position="872"/>
        <end position="930"/>
    </location>
</feature>
<feature type="region of interest" description="Disordered" evidence="1">
    <location>
        <begin position="653"/>
        <end position="675"/>
    </location>
</feature>
<dbReference type="SMART" id="SM00580">
    <property type="entry name" value="PUG"/>
    <property type="match status" value="2"/>
</dbReference>
<dbReference type="OMA" id="DYWRIRA"/>